<sequence>MSSKYDKYFARINAENKHLYQWTCRLCGLVTVPTIHTTTEIRRHHLKTKHPQDFAGIEPRKPIVPLNKKRKAKIDIIANTPLKILRTENDINSDKIDNAILELICSSSLPLSTINDPAFDRLIKLLNPIYILKNADYFMQEKLPELYTSLSTKIKAVTSNLNHYSIVINIWKEEGFSRSLLAFTIHFLDDELKPQHFVLAVQPLNLDKIMLKLCDQLQDVFVEFNLDWAKVTHILQAGNCESEDLQSDPEWDVEICLALGLQQSVDDA</sequence>
<organism evidence="1 2">
    <name type="scientific">Panagrolaimus sp. ES5</name>
    <dbReference type="NCBI Taxonomy" id="591445"/>
    <lineage>
        <taxon>Eukaryota</taxon>
        <taxon>Metazoa</taxon>
        <taxon>Ecdysozoa</taxon>
        <taxon>Nematoda</taxon>
        <taxon>Chromadorea</taxon>
        <taxon>Rhabditida</taxon>
        <taxon>Tylenchina</taxon>
        <taxon>Panagrolaimomorpha</taxon>
        <taxon>Panagrolaimoidea</taxon>
        <taxon>Panagrolaimidae</taxon>
        <taxon>Panagrolaimus</taxon>
    </lineage>
</organism>
<evidence type="ECO:0000313" key="2">
    <source>
        <dbReference type="WBParaSite" id="ES5_v2.g27602.t1"/>
    </source>
</evidence>
<dbReference type="WBParaSite" id="ES5_v2.g27602.t1">
    <property type="protein sequence ID" value="ES5_v2.g27602.t1"/>
    <property type="gene ID" value="ES5_v2.g27602"/>
</dbReference>
<accession>A0AC34GDL6</accession>
<name>A0AC34GDL6_9BILA</name>
<evidence type="ECO:0000313" key="1">
    <source>
        <dbReference type="Proteomes" id="UP000887579"/>
    </source>
</evidence>
<reference evidence="2" key="1">
    <citation type="submission" date="2022-11" db="UniProtKB">
        <authorList>
            <consortium name="WormBaseParasite"/>
        </authorList>
    </citation>
    <scope>IDENTIFICATION</scope>
</reference>
<proteinExistence type="predicted"/>
<dbReference type="Proteomes" id="UP000887579">
    <property type="component" value="Unplaced"/>
</dbReference>
<protein>
    <submittedName>
        <fullName evidence="2">BED-type domain-containing protein</fullName>
    </submittedName>
</protein>